<evidence type="ECO:0000313" key="1">
    <source>
        <dbReference type="EMBL" id="MBE3001577.1"/>
    </source>
</evidence>
<dbReference type="RefSeq" id="WP_193124175.1">
    <property type="nucleotide sequence ID" value="NZ_JADBGI010000026.1"/>
</dbReference>
<dbReference type="EMBL" id="JADBGI010000026">
    <property type="protein sequence ID" value="MBE3001577.1"/>
    <property type="molecule type" value="Genomic_DNA"/>
</dbReference>
<dbReference type="Proteomes" id="UP000806528">
    <property type="component" value="Unassembled WGS sequence"/>
</dbReference>
<keyword evidence="2" id="KW-1185">Reference proteome</keyword>
<protein>
    <submittedName>
        <fullName evidence="1">Uncharacterized protein</fullName>
    </submittedName>
</protein>
<evidence type="ECO:0000313" key="2">
    <source>
        <dbReference type="Proteomes" id="UP000806528"/>
    </source>
</evidence>
<proteinExistence type="predicted"/>
<organism evidence="1 2">
    <name type="scientific">Nocardiopsis coralli</name>
    <dbReference type="NCBI Taxonomy" id="2772213"/>
    <lineage>
        <taxon>Bacteria</taxon>
        <taxon>Bacillati</taxon>
        <taxon>Actinomycetota</taxon>
        <taxon>Actinomycetes</taxon>
        <taxon>Streptosporangiales</taxon>
        <taxon>Nocardiopsidaceae</taxon>
        <taxon>Nocardiopsis</taxon>
    </lineage>
</organism>
<reference evidence="1 2" key="1">
    <citation type="submission" date="2020-09" db="EMBL/GenBank/DDBJ databases">
        <title>Diversity and distribution of actinomycetes associated with coral in the coast of Hainan.</title>
        <authorList>
            <person name="Li F."/>
        </authorList>
    </citation>
    <scope>NUCLEOTIDE SEQUENCE [LARGE SCALE GENOMIC DNA]</scope>
    <source>
        <strain evidence="1 2">HNM0947</strain>
    </source>
</reference>
<sequence length="282" mass="29043">MSALLYRRLFDDAALFPPGNAPLGQALPDHRAHRAGPRDEHVGPFLVSDARVAELRALLSREEDAHGPLETVVTVPGGAPGVPTALAAADDPRLRLAGVEVAAAPGGVGEVAGALERHLPPGASAYVELSREGEVDADLAELAGSGFHAKFRTGGVSAAAHPGEEELARFLHAAVGAAVAFKCTAGLHHAVRHTSAEGFEQHGFLNVLLATAALLDGATAGEAAEVLARREGHALAREAARLGDTGSERLRTAFHSFGTCSVTEPLEDLVVLGLLPAPATRP</sequence>
<name>A0ABR9PCN3_9ACTN</name>
<accession>A0ABR9PCN3</accession>
<gene>
    <name evidence="1" type="ORF">IDM40_23205</name>
</gene>
<comment type="caution">
    <text evidence="1">The sequence shown here is derived from an EMBL/GenBank/DDBJ whole genome shotgun (WGS) entry which is preliminary data.</text>
</comment>